<dbReference type="NCBIfam" id="NF001138">
    <property type="entry name" value="PRK00143.1"/>
    <property type="match status" value="1"/>
</dbReference>
<dbReference type="SUPFAM" id="SSF52402">
    <property type="entry name" value="Adenine nucleotide alpha hydrolases-like"/>
    <property type="match status" value="1"/>
</dbReference>
<dbReference type="Gene3D" id="3.40.50.620">
    <property type="entry name" value="HUPs"/>
    <property type="match status" value="1"/>
</dbReference>
<evidence type="ECO:0000259" key="11">
    <source>
        <dbReference type="Pfam" id="PF20259"/>
    </source>
</evidence>
<keyword evidence="2" id="KW-0820">tRNA-binding</keyword>
<dbReference type="EMBL" id="BQKC01000001">
    <property type="protein sequence ID" value="GJM55224.1"/>
    <property type="molecule type" value="Genomic_DNA"/>
</dbReference>
<dbReference type="GO" id="GO:0002143">
    <property type="term" value="P:tRNA wobble position uridine thiolation"/>
    <property type="evidence" value="ECO:0007669"/>
    <property type="project" value="TreeGrafter"/>
</dbReference>
<evidence type="ECO:0000256" key="5">
    <source>
        <dbReference type="ARBA" id="ARBA00022741"/>
    </source>
</evidence>
<evidence type="ECO:0000313" key="13">
    <source>
        <dbReference type="Proteomes" id="UP001055025"/>
    </source>
</evidence>
<keyword evidence="13" id="KW-1185">Reference proteome</keyword>
<dbReference type="AlphaFoldDB" id="A0AAV5B315"/>
<evidence type="ECO:0000256" key="8">
    <source>
        <dbReference type="ARBA" id="ARBA00023157"/>
    </source>
</evidence>
<dbReference type="InterPro" id="IPR023382">
    <property type="entry name" value="MnmA-like_central_sf"/>
</dbReference>
<dbReference type="GO" id="GO:0103016">
    <property type="term" value="F:tRNA-uridine 2-sulfurtransferase activity"/>
    <property type="evidence" value="ECO:0007669"/>
    <property type="project" value="UniProtKB-EC"/>
</dbReference>
<feature type="domain" description="tRNA-specific 2-thiouridylase MnmA-like C-terminal" evidence="10">
    <location>
        <begin position="292"/>
        <end position="347"/>
    </location>
</feature>
<dbReference type="CDD" id="cd01998">
    <property type="entry name" value="MnmA_TRMU-like"/>
    <property type="match status" value="1"/>
</dbReference>
<sequence>MRVLVGLSGGVDSSATVARLLARGHEVVAATLVMARGGVPVPPDDAMARARALCASLGVEHHAVDVSDAFERRVCAPFAEAYAAGITPSPCVACNRSVKVASLLDLADSLGCDRVATGHYVRLVAGDDGVTHVARAEDRSKDQSYYLCELSPAQVARLLAPLSGATKSEVRAEARAASLPAADAPDSMGVCFAPGGDYRAFLRGRRPDAFEPGDIVDEEGRVLGRHGGIAGFTVGQRKGLNIRTGGGPWFVSSVDPATRQVRVGTGVRPLRASFPLTGVVLGHDPAWYRGRDLLVQTHHRGRPEPATVTVTAPGEALVGLAGPGTLAAPGQTCAVYDGDTVVAGGTIA</sequence>
<evidence type="ECO:0000256" key="9">
    <source>
        <dbReference type="ARBA" id="ARBA00051542"/>
    </source>
</evidence>
<evidence type="ECO:0000256" key="6">
    <source>
        <dbReference type="ARBA" id="ARBA00022840"/>
    </source>
</evidence>
<evidence type="ECO:0000256" key="3">
    <source>
        <dbReference type="ARBA" id="ARBA00022679"/>
    </source>
</evidence>
<dbReference type="Pfam" id="PF20259">
    <property type="entry name" value="tRNA_Me_trans_M"/>
    <property type="match status" value="1"/>
</dbReference>
<dbReference type="Pfam" id="PF03054">
    <property type="entry name" value="tRNA_Me_trans"/>
    <property type="match status" value="1"/>
</dbReference>
<accession>A0AAV5B315</accession>
<keyword evidence="7" id="KW-0694">RNA-binding</keyword>
<dbReference type="InterPro" id="IPR046885">
    <property type="entry name" value="MnmA-like_C"/>
</dbReference>
<dbReference type="GO" id="GO:0000049">
    <property type="term" value="F:tRNA binding"/>
    <property type="evidence" value="ECO:0007669"/>
    <property type="project" value="UniProtKB-KW"/>
</dbReference>
<keyword evidence="3" id="KW-0808">Transferase</keyword>
<proteinExistence type="predicted"/>
<gene>
    <name evidence="12" type="primary">mnmA</name>
    <name evidence="12" type="ORF">ATOP_08790</name>
</gene>
<keyword evidence="6" id="KW-0067">ATP-binding</keyword>
<comment type="caution">
    <text evidence="12">The sequence shown here is derived from an EMBL/GenBank/DDBJ whole genome shotgun (WGS) entry which is preliminary data.</text>
</comment>
<evidence type="ECO:0000256" key="4">
    <source>
        <dbReference type="ARBA" id="ARBA00022694"/>
    </source>
</evidence>
<dbReference type="PANTHER" id="PTHR11933">
    <property type="entry name" value="TRNA 5-METHYLAMINOMETHYL-2-THIOURIDYLATE -METHYLTRANSFERASE"/>
    <property type="match status" value="1"/>
</dbReference>
<evidence type="ECO:0000259" key="10">
    <source>
        <dbReference type="Pfam" id="PF20258"/>
    </source>
</evidence>
<reference evidence="12" key="1">
    <citation type="journal article" date="2022" name="Int. J. Syst. Evol. Microbiol.">
        <title>Granulimonas faecalis gen. nov., sp. nov., and Leptogranulimonas caecicola gen. nov., sp. nov., novel lactate-producing Atopobiaceae bacteria isolated from mouse intestines, and an emended description of the family Atopobiaceae.</title>
        <authorList>
            <person name="Morinaga K."/>
            <person name="Kusada H."/>
            <person name="Sakamoto S."/>
            <person name="Murakami T."/>
            <person name="Toyoda A."/>
            <person name="Mori H."/>
            <person name="Meng X.Y."/>
            <person name="Takashino M."/>
            <person name="Murotomi K."/>
            <person name="Tamaki H."/>
        </authorList>
    </citation>
    <scope>NUCLEOTIDE SEQUENCE</scope>
    <source>
        <strain evidence="12">OPF53</strain>
    </source>
</reference>
<dbReference type="InterPro" id="IPR004506">
    <property type="entry name" value="MnmA-like"/>
</dbReference>
<evidence type="ECO:0000256" key="1">
    <source>
        <dbReference type="ARBA" id="ARBA00011949"/>
    </source>
</evidence>
<dbReference type="NCBIfam" id="TIGR00420">
    <property type="entry name" value="trmU"/>
    <property type="match status" value="1"/>
</dbReference>
<dbReference type="EC" id="2.8.1.13" evidence="1"/>
<dbReference type="GO" id="GO:0005524">
    <property type="term" value="F:ATP binding"/>
    <property type="evidence" value="ECO:0007669"/>
    <property type="project" value="UniProtKB-KW"/>
</dbReference>
<dbReference type="Proteomes" id="UP001055025">
    <property type="component" value="Unassembled WGS sequence"/>
</dbReference>
<dbReference type="PANTHER" id="PTHR11933:SF5">
    <property type="entry name" value="MITOCHONDRIAL TRNA-SPECIFIC 2-THIOURIDYLASE 1"/>
    <property type="match status" value="1"/>
</dbReference>
<dbReference type="Gene3D" id="2.40.30.10">
    <property type="entry name" value="Translation factors"/>
    <property type="match status" value="1"/>
</dbReference>
<feature type="domain" description="tRNA-specific 2-thiouridylase MnmA-like central" evidence="11">
    <location>
        <begin position="201"/>
        <end position="264"/>
    </location>
</feature>
<organism evidence="12 13">
    <name type="scientific">Granulimonas faecalis</name>
    <dbReference type="NCBI Taxonomy" id="2894155"/>
    <lineage>
        <taxon>Bacteria</taxon>
        <taxon>Bacillati</taxon>
        <taxon>Actinomycetota</taxon>
        <taxon>Coriobacteriia</taxon>
        <taxon>Coriobacteriales</taxon>
        <taxon>Kribbibacteriaceae</taxon>
        <taxon>Granulimonas</taxon>
    </lineage>
</organism>
<keyword evidence="5" id="KW-0547">Nucleotide-binding</keyword>
<dbReference type="InterPro" id="IPR014729">
    <property type="entry name" value="Rossmann-like_a/b/a_fold"/>
</dbReference>
<keyword evidence="8" id="KW-1015">Disulfide bond</keyword>
<keyword evidence="4" id="KW-0819">tRNA processing</keyword>
<dbReference type="RefSeq" id="WP_168353988.1">
    <property type="nucleotide sequence ID" value="NZ_BQKC01000001.1"/>
</dbReference>
<dbReference type="Pfam" id="PF20258">
    <property type="entry name" value="tRNA_Me_trans_C"/>
    <property type="match status" value="1"/>
</dbReference>
<evidence type="ECO:0000256" key="2">
    <source>
        <dbReference type="ARBA" id="ARBA00022555"/>
    </source>
</evidence>
<dbReference type="Gene3D" id="2.30.30.280">
    <property type="entry name" value="Adenine nucleotide alpha hydrolases-like domains"/>
    <property type="match status" value="1"/>
</dbReference>
<name>A0AAV5B315_9ACTN</name>
<comment type="catalytic activity">
    <reaction evidence="9">
        <text>S-sulfanyl-L-cysteinyl-[protein] + uridine(34) in tRNA + AH2 + ATP = 2-thiouridine(34) in tRNA + L-cysteinyl-[protein] + A + AMP + diphosphate + H(+)</text>
        <dbReference type="Rhea" id="RHEA:47032"/>
        <dbReference type="Rhea" id="RHEA-COMP:10131"/>
        <dbReference type="Rhea" id="RHEA-COMP:11726"/>
        <dbReference type="Rhea" id="RHEA-COMP:11727"/>
        <dbReference type="Rhea" id="RHEA-COMP:11728"/>
        <dbReference type="ChEBI" id="CHEBI:13193"/>
        <dbReference type="ChEBI" id="CHEBI:15378"/>
        <dbReference type="ChEBI" id="CHEBI:17499"/>
        <dbReference type="ChEBI" id="CHEBI:29950"/>
        <dbReference type="ChEBI" id="CHEBI:30616"/>
        <dbReference type="ChEBI" id="CHEBI:33019"/>
        <dbReference type="ChEBI" id="CHEBI:61963"/>
        <dbReference type="ChEBI" id="CHEBI:65315"/>
        <dbReference type="ChEBI" id="CHEBI:87170"/>
        <dbReference type="ChEBI" id="CHEBI:456215"/>
        <dbReference type="EC" id="2.8.1.13"/>
    </reaction>
</comment>
<evidence type="ECO:0000313" key="12">
    <source>
        <dbReference type="EMBL" id="GJM55224.1"/>
    </source>
</evidence>
<protein>
    <recommendedName>
        <fullName evidence="1">tRNA-uridine 2-sulfurtransferase</fullName>
        <ecNumber evidence="1">2.8.1.13</ecNumber>
    </recommendedName>
</protein>
<evidence type="ECO:0000256" key="7">
    <source>
        <dbReference type="ARBA" id="ARBA00022884"/>
    </source>
</evidence>
<dbReference type="InterPro" id="IPR046884">
    <property type="entry name" value="MnmA-like_central"/>
</dbReference>